<proteinExistence type="predicted"/>
<accession>A0A1M5ZTE6</accession>
<dbReference type="GO" id="GO:0030313">
    <property type="term" value="C:cell envelope"/>
    <property type="evidence" value="ECO:0007669"/>
    <property type="project" value="UniProtKB-SubCell"/>
</dbReference>
<dbReference type="Gene3D" id="2.40.50.100">
    <property type="match status" value="1"/>
</dbReference>
<evidence type="ECO:0000313" key="5">
    <source>
        <dbReference type="EMBL" id="SHI27193.1"/>
    </source>
</evidence>
<dbReference type="InterPro" id="IPR050465">
    <property type="entry name" value="UPF0194_transport"/>
</dbReference>
<comment type="subcellular location">
    <subcellularLocation>
        <location evidence="1">Cell envelope</location>
    </subcellularLocation>
</comment>
<dbReference type="AlphaFoldDB" id="A0A1M5ZTE6"/>
<evidence type="ECO:0000256" key="1">
    <source>
        <dbReference type="ARBA" id="ARBA00004196"/>
    </source>
</evidence>
<keyword evidence="4" id="KW-0812">Transmembrane</keyword>
<gene>
    <name evidence="5" type="ORF">VA7868_03154</name>
</gene>
<feature type="transmembrane region" description="Helical" evidence="4">
    <location>
        <begin position="187"/>
        <end position="208"/>
    </location>
</feature>
<evidence type="ECO:0000256" key="4">
    <source>
        <dbReference type="SAM" id="Phobius"/>
    </source>
</evidence>
<evidence type="ECO:0000313" key="6">
    <source>
        <dbReference type="Proteomes" id="UP000184608"/>
    </source>
</evidence>
<protein>
    <submittedName>
        <fullName evidence="5">Multidrug resistance protein MdtN</fullName>
    </submittedName>
</protein>
<keyword evidence="6" id="KW-1185">Reference proteome</keyword>
<name>A0A1M5ZTE6_9VIBR</name>
<dbReference type="Proteomes" id="UP000184608">
    <property type="component" value="Unassembled WGS sequence"/>
</dbReference>
<dbReference type="SUPFAM" id="SSF55781">
    <property type="entry name" value="GAF domain-like"/>
    <property type="match status" value="1"/>
</dbReference>
<dbReference type="RefSeq" id="WP_073604778.1">
    <property type="nucleotide sequence ID" value="NZ_FQXZ01000036.1"/>
</dbReference>
<dbReference type="STRING" id="1216006.VA7868_03154"/>
<keyword evidence="4" id="KW-1133">Transmembrane helix</keyword>
<dbReference type="OrthoDB" id="9763546at2"/>
<evidence type="ECO:0000256" key="3">
    <source>
        <dbReference type="SAM" id="Coils"/>
    </source>
</evidence>
<organism evidence="5 6">
    <name type="scientific">Vibrio aerogenes CECT 7868</name>
    <dbReference type="NCBI Taxonomy" id="1216006"/>
    <lineage>
        <taxon>Bacteria</taxon>
        <taxon>Pseudomonadati</taxon>
        <taxon>Pseudomonadota</taxon>
        <taxon>Gammaproteobacteria</taxon>
        <taxon>Vibrionales</taxon>
        <taxon>Vibrionaceae</taxon>
        <taxon>Vibrio</taxon>
    </lineage>
</organism>
<reference evidence="5 6" key="1">
    <citation type="submission" date="2016-11" db="EMBL/GenBank/DDBJ databases">
        <authorList>
            <person name="Jaros S."/>
            <person name="Januszkiewicz K."/>
            <person name="Wedrychowicz H."/>
        </authorList>
    </citation>
    <scope>NUCLEOTIDE SEQUENCE [LARGE SCALE GENOMIC DNA]</scope>
    <source>
        <strain evidence="5 6">CECT 7868</strain>
    </source>
</reference>
<dbReference type="EMBL" id="FQXZ01000036">
    <property type="protein sequence ID" value="SHI27193.1"/>
    <property type="molecule type" value="Genomic_DNA"/>
</dbReference>
<evidence type="ECO:0000256" key="2">
    <source>
        <dbReference type="ARBA" id="ARBA00023054"/>
    </source>
</evidence>
<keyword evidence="4" id="KW-0472">Membrane</keyword>
<dbReference type="Gene3D" id="1.10.287.470">
    <property type="entry name" value="Helix hairpin bin"/>
    <property type="match status" value="1"/>
</dbReference>
<keyword evidence="2 3" id="KW-0175">Coiled coil</keyword>
<dbReference type="PANTHER" id="PTHR32347:SF23">
    <property type="entry name" value="BLL5650 PROTEIN"/>
    <property type="match status" value="1"/>
</dbReference>
<dbReference type="SUPFAM" id="SSF111369">
    <property type="entry name" value="HlyD-like secretion proteins"/>
    <property type="match status" value="1"/>
</dbReference>
<feature type="coiled-coil region" evidence="3">
    <location>
        <begin position="251"/>
        <end position="278"/>
    </location>
</feature>
<sequence>MVHAGTAVADNTTETRLLSLLQLEQKARQATTLQQLQFVMLNQTRIIAEYEQAVLWDVQHQAVCGASGVLSIDRQAPLAQWLNRRCRSLIKQDVASGIHRVQVDDWPQADQQMFSQHFADVMIWLPVTDPEDRVIAVLLLSRTQPLSIREKRLLTFLQQAYGHAWQAINRQNVRLSKNIRLPQKKRLWVCGGLIAAAVMLIPVHQSVLAPAEIISSASSMVRLPVSGVVKSLHLTPNSPVKQGDHLLTLDAQRLNEQLAQARQQLAISRAELRVARQQSFYDASRKASIAVLEGRMNLARLNADYLQQQVSQTEIFAQQDGIALFDDQGDWIGRPLNLGEPVMLIADPSRTQLEVRLAVDDMMPLEAGDQVRFFPNSRPAEPIQARLTTMAYHSTLQDNGRYAFVLKAAFQSVADSGRPSQDVPQMGLKGVAKVYGRKTTLFFYLFRRPLSQLRLWWGAL</sequence>
<dbReference type="PANTHER" id="PTHR32347">
    <property type="entry name" value="EFFLUX SYSTEM COMPONENT YKNX-RELATED"/>
    <property type="match status" value="1"/>
</dbReference>